<dbReference type="GO" id="GO:0006144">
    <property type="term" value="P:purine nucleobase metabolic process"/>
    <property type="evidence" value="ECO:0007669"/>
    <property type="project" value="UniProtKB-KW"/>
</dbReference>
<evidence type="ECO:0000256" key="1">
    <source>
        <dbReference type="ARBA" id="ARBA00011738"/>
    </source>
</evidence>
<dbReference type="Pfam" id="PF04115">
    <property type="entry name" value="Ureidogly_lyase"/>
    <property type="match status" value="1"/>
</dbReference>
<evidence type="ECO:0000313" key="6">
    <source>
        <dbReference type="Proteomes" id="UP000315344"/>
    </source>
</evidence>
<dbReference type="InterPro" id="IPR011051">
    <property type="entry name" value="RmlC_Cupin_sf"/>
</dbReference>
<dbReference type="InterPro" id="IPR007247">
    <property type="entry name" value="Ureidogly_lyase"/>
</dbReference>
<keyword evidence="3 5" id="KW-0456">Lyase</keyword>
<dbReference type="CDD" id="cd20298">
    <property type="entry name" value="cupin_UAH"/>
    <property type="match status" value="1"/>
</dbReference>
<dbReference type="Proteomes" id="UP000315344">
    <property type="component" value="Unassembled WGS sequence"/>
</dbReference>
<comment type="catalytic activity">
    <reaction evidence="4">
        <text>(S)-ureidoglycolate = urea + glyoxylate</text>
        <dbReference type="Rhea" id="RHEA:11304"/>
        <dbReference type="ChEBI" id="CHEBI:16199"/>
        <dbReference type="ChEBI" id="CHEBI:36655"/>
        <dbReference type="ChEBI" id="CHEBI:57296"/>
        <dbReference type="EC" id="4.3.2.3"/>
    </reaction>
</comment>
<evidence type="ECO:0000313" key="5">
    <source>
        <dbReference type="EMBL" id="TKW65567.1"/>
    </source>
</evidence>
<proteinExistence type="predicted"/>
<dbReference type="Gene3D" id="2.60.120.480">
    <property type="entry name" value="Ureidoglycolate hydrolase"/>
    <property type="match status" value="1"/>
</dbReference>
<dbReference type="GO" id="GO:0050385">
    <property type="term" value="F:ureidoglycolate lyase activity"/>
    <property type="evidence" value="ECO:0007669"/>
    <property type="project" value="UniProtKB-EC"/>
</dbReference>
<protein>
    <submittedName>
        <fullName evidence="5">Ureidoglycolate lyase</fullName>
    </submittedName>
</protein>
<gene>
    <name evidence="5" type="ORF">DI616_14300</name>
</gene>
<keyword evidence="2" id="KW-0659">Purine metabolism</keyword>
<comment type="subunit">
    <text evidence="1">Homodimer.</text>
</comment>
<organism evidence="5 6">
    <name type="scientific">Paracoccus denitrificans</name>
    <dbReference type="NCBI Taxonomy" id="266"/>
    <lineage>
        <taxon>Bacteria</taxon>
        <taxon>Pseudomonadati</taxon>
        <taxon>Pseudomonadota</taxon>
        <taxon>Alphaproteobacteria</taxon>
        <taxon>Rhodobacterales</taxon>
        <taxon>Paracoccaceae</taxon>
        <taxon>Paracoccus</taxon>
    </lineage>
</organism>
<dbReference type="SUPFAM" id="SSF51182">
    <property type="entry name" value="RmlC-like cupins"/>
    <property type="match status" value="1"/>
</dbReference>
<dbReference type="PANTHER" id="PTHR21221:SF1">
    <property type="entry name" value="UREIDOGLYCOLATE LYASE"/>
    <property type="match status" value="1"/>
</dbReference>
<dbReference type="PIRSF" id="PIRSF017306">
    <property type="entry name" value="Ureidogly_hydro"/>
    <property type="match status" value="1"/>
</dbReference>
<dbReference type="AlphaFoldDB" id="A0A533I4V1"/>
<name>A0A533I4V1_PARDE</name>
<dbReference type="InterPro" id="IPR047233">
    <property type="entry name" value="UAH_cupin"/>
</dbReference>
<dbReference type="PANTHER" id="PTHR21221">
    <property type="entry name" value="UREIDOGLYCOLATE HYDROLASE"/>
    <property type="match status" value="1"/>
</dbReference>
<dbReference type="GO" id="GO:0000256">
    <property type="term" value="P:allantoin catabolic process"/>
    <property type="evidence" value="ECO:0007669"/>
    <property type="project" value="InterPro"/>
</dbReference>
<dbReference type="InterPro" id="IPR024060">
    <property type="entry name" value="Ureidoglycolate_lyase_dom_sf"/>
</dbReference>
<evidence type="ECO:0000256" key="2">
    <source>
        <dbReference type="ARBA" id="ARBA00022631"/>
    </source>
</evidence>
<comment type="caution">
    <text evidence="5">The sequence shown here is derived from an EMBL/GenBank/DDBJ whole genome shotgun (WGS) entry which is preliminary data.</text>
</comment>
<evidence type="ECO:0000256" key="3">
    <source>
        <dbReference type="ARBA" id="ARBA00023239"/>
    </source>
</evidence>
<reference evidence="5 6" key="1">
    <citation type="journal article" date="2017" name="Nat. Commun.">
        <title>In situ click chemistry generation of cyclooxygenase-2 inhibitors.</title>
        <authorList>
            <person name="Bhardwaj A."/>
            <person name="Kaur J."/>
            <person name="Wuest M."/>
            <person name="Wuest F."/>
        </authorList>
    </citation>
    <scope>NUCLEOTIDE SEQUENCE [LARGE SCALE GENOMIC DNA]</scope>
    <source>
        <strain evidence="5">S2_012_000_R3_94</strain>
    </source>
</reference>
<dbReference type="GO" id="GO:0004848">
    <property type="term" value="F:ureidoglycolate hydrolase activity"/>
    <property type="evidence" value="ECO:0007669"/>
    <property type="project" value="InterPro"/>
</dbReference>
<sequence length="164" mass="17671">MSVITAESLTAEAFAPFGEVLEITGSPDKIINQGKCGRYNDLAGMDFAVDVGGGRAGISLFQAELRDIPYMLDLLERHPLGSQAFVPMSQSRFLVTVAEDVGGTPGTPRAFIARAGQGVNLRRNVWHGVLCPLDGSGLYAVIDRIGEGDNLEEHWLPRPAYITL</sequence>
<dbReference type="NCBIfam" id="NF009932">
    <property type="entry name" value="PRK13395.1"/>
    <property type="match status" value="1"/>
</dbReference>
<accession>A0A533I4V1</accession>
<dbReference type="EMBL" id="VAFL01000012">
    <property type="protein sequence ID" value="TKW65567.1"/>
    <property type="molecule type" value="Genomic_DNA"/>
</dbReference>
<evidence type="ECO:0000256" key="4">
    <source>
        <dbReference type="ARBA" id="ARBA00047684"/>
    </source>
</evidence>